<evidence type="ECO:0000313" key="3">
    <source>
        <dbReference type="EMBL" id="KAF2026928.1"/>
    </source>
</evidence>
<evidence type="ECO:0000259" key="2">
    <source>
        <dbReference type="Pfam" id="PF06985"/>
    </source>
</evidence>
<reference evidence="3" key="1">
    <citation type="journal article" date="2020" name="Stud. Mycol.">
        <title>101 Dothideomycetes genomes: a test case for predicting lifestyles and emergence of pathogens.</title>
        <authorList>
            <person name="Haridas S."/>
            <person name="Albert R."/>
            <person name="Binder M."/>
            <person name="Bloem J."/>
            <person name="Labutti K."/>
            <person name="Salamov A."/>
            <person name="Andreopoulos B."/>
            <person name="Baker S."/>
            <person name="Barry K."/>
            <person name="Bills G."/>
            <person name="Bluhm B."/>
            <person name="Cannon C."/>
            <person name="Castanera R."/>
            <person name="Culley D."/>
            <person name="Daum C."/>
            <person name="Ezra D."/>
            <person name="Gonzalez J."/>
            <person name="Henrissat B."/>
            <person name="Kuo A."/>
            <person name="Liang C."/>
            <person name="Lipzen A."/>
            <person name="Lutzoni F."/>
            <person name="Magnuson J."/>
            <person name="Mondo S."/>
            <person name="Nolan M."/>
            <person name="Ohm R."/>
            <person name="Pangilinan J."/>
            <person name="Park H.-J."/>
            <person name="Ramirez L."/>
            <person name="Alfaro M."/>
            <person name="Sun H."/>
            <person name="Tritt A."/>
            <person name="Yoshinaga Y."/>
            <person name="Zwiers L.-H."/>
            <person name="Turgeon B."/>
            <person name="Goodwin S."/>
            <person name="Spatafora J."/>
            <person name="Crous P."/>
            <person name="Grigoriev I."/>
        </authorList>
    </citation>
    <scope>NUCLEOTIDE SEQUENCE</scope>
    <source>
        <strain evidence="3">CBS 110217</strain>
    </source>
</reference>
<dbReference type="Pfam" id="PF06985">
    <property type="entry name" value="HET"/>
    <property type="match status" value="1"/>
</dbReference>
<accession>A0A9P4LIU0</accession>
<comment type="caution">
    <text evidence="3">The sequence shown here is derived from an EMBL/GenBank/DDBJ whole genome shotgun (WGS) entry which is preliminary data.</text>
</comment>
<sequence length="684" mass="77819">MEDSTSADCLWPGSHPNPKHSSPEDFVRTSRSREQNLCPRCETLQLSSLVNRPWKIWKEKTGRDFRIATVVEQSLMATCCLCTQFAKLFKLNSARSGTFDGEGRAIELWCHQASKRQGRPTTYFSVAHPSSDDPLYLIPVQPRDMSGIHYGRYPLAPPSPPPPNFETITKWITKCRSEHLNYCQRSRGRGPEMLIDCQEHKLCRNINQPYACLNYVWGAQEPSYQAGGHELPEIMPQTVSDAMNVTLRVGLRYLWVDRYCIDQSDADTKHDAICNMDMICKHDSPYTKPTIQDTSPRSFNKTPLPQSRMYVSAATHTSMIMVNADFVPRLSTDQGAELTVIAASGDEPHHGLAGVSRVREPRVYVEVGKHIFAAVKSARQAITSSKWDTRAWTYQEALLSRRRLIFTESQIYFQCQTDGCLEGFETSEDLILWDWPGSRAASHFYGIPLFVRTSDSSGYDEARLVSEEYVSFHLGLTGEVDTISNSANQEHSQIHDNPFPSWTWAAVKAIRHNSDPGQLHFPYAYTSLGWKTETTVKLHVCHRSGIQMRFIDYLNHPDDYTKFEPWIDITSTVIRGSLSEDAAGRATFSTFPEAEMALHQCVRHISRRVYAVFIALNNLSKVLFILVEEISQPENPQRPAGEYRHIGVLRTTRKGVGGHWTSKWDRLSVIDRHQQGSRRTIRLV</sequence>
<dbReference type="PANTHER" id="PTHR33112">
    <property type="entry name" value="DOMAIN PROTEIN, PUTATIVE-RELATED"/>
    <property type="match status" value="1"/>
</dbReference>
<dbReference type="EMBL" id="ML978234">
    <property type="protein sequence ID" value="KAF2026928.1"/>
    <property type="molecule type" value="Genomic_DNA"/>
</dbReference>
<dbReference type="Proteomes" id="UP000799777">
    <property type="component" value="Unassembled WGS sequence"/>
</dbReference>
<feature type="region of interest" description="Disordered" evidence="1">
    <location>
        <begin position="1"/>
        <end position="29"/>
    </location>
</feature>
<feature type="domain" description="Heterokaryon incompatibility" evidence="2">
    <location>
        <begin position="210"/>
        <end position="280"/>
    </location>
</feature>
<keyword evidence="4" id="KW-1185">Reference proteome</keyword>
<protein>
    <recommendedName>
        <fullName evidence="2">Heterokaryon incompatibility domain-containing protein</fullName>
    </recommendedName>
</protein>
<name>A0A9P4LIU0_9PLEO</name>
<evidence type="ECO:0000313" key="4">
    <source>
        <dbReference type="Proteomes" id="UP000799777"/>
    </source>
</evidence>
<dbReference type="OrthoDB" id="5428863at2759"/>
<proteinExistence type="predicted"/>
<dbReference type="AlphaFoldDB" id="A0A9P4LIU0"/>
<gene>
    <name evidence="3" type="ORF">EK21DRAFT_91940</name>
</gene>
<evidence type="ECO:0000256" key="1">
    <source>
        <dbReference type="SAM" id="MobiDB-lite"/>
    </source>
</evidence>
<organism evidence="3 4">
    <name type="scientific">Setomelanomma holmii</name>
    <dbReference type="NCBI Taxonomy" id="210430"/>
    <lineage>
        <taxon>Eukaryota</taxon>
        <taxon>Fungi</taxon>
        <taxon>Dikarya</taxon>
        <taxon>Ascomycota</taxon>
        <taxon>Pezizomycotina</taxon>
        <taxon>Dothideomycetes</taxon>
        <taxon>Pleosporomycetidae</taxon>
        <taxon>Pleosporales</taxon>
        <taxon>Pleosporineae</taxon>
        <taxon>Phaeosphaeriaceae</taxon>
        <taxon>Setomelanomma</taxon>
    </lineage>
</organism>
<dbReference type="PANTHER" id="PTHR33112:SF1">
    <property type="entry name" value="HETEROKARYON INCOMPATIBILITY DOMAIN-CONTAINING PROTEIN"/>
    <property type="match status" value="1"/>
</dbReference>
<dbReference type="InterPro" id="IPR010730">
    <property type="entry name" value="HET"/>
</dbReference>